<reference evidence="10 11" key="1">
    <citation type="submission" date="2022-10" db="EMBL/GenBank/DDBJ databases">
        <title>Defluviimonas sp. nov., isolated from ocean surface water.</title>
        <authorList>
            <person name="He W."/>
            <person name="Wang L."/>
            <person name="Zhang D.-F."/>
        </authorList>
    </citation>
    <scope>NUCLEOTIDE SEQUENCE [LARGE SCALE GENOMIC DNA]</scope>
    <source>
        <strain evidence="10 11">WL0002</strain>
    </source>
</reference>
<gene>
    <name evidence="10" type="ORF">OEW28_12615</name>
</gene>
<dbReference type="InterPro" id="IPR027417">
    <property type="entry name" value="P-loop_NTPase"/>
</dbReference>
<evidence type="ECO:0000259" key="9">
    <source>
        <dbReference type="PROSITE" id="PS50929"/>
    </source>
</evidence>
<keyword evidence="4 10" id="KW-0067">ATP-binding</keyword>
<evidence type="ECO:0000256" key="4">
    <source>
        <dbReference type="ARBA" id="ARBA00022840"/>
    </source>
</evidence>
<dbReference type="SUPFAM" id="SSF52540">
    <property type="entry name" value="P-loop containing nucleoside triphosphate hydrolases"/>
    <property type="match status" value="1"/>
</dbReference>
<dbReference type="PROSITE" id="PS50893">
    <property type="entry name" value="ABC_TRANSPORTER_2"/>
    <property type="match status" value="1"/>
</dbReference>
<feature type="transmembrane region" description="Helical" evidence="7">
    <location>
        <begin position="64"/>
        <end position="87"/>
    </location>
</feature>
<evidence type="ECO:0000259" key="8">
    <source>
        <dbReference type="PROSITE" id="PS50893"/>
    </source>
</evidence>
<dbReference type="PANTHER" id="PTHR43394:SF1">
    <property type="entry name" value="ATP-BINDING CASSETTE SUB-FAMILY B MEMBER 10, MITOCHONDRIAL"/>
    <property type="match status" value="1"/>
</dbReference>
<dbReference type="Proteomes" id="UP001652542">
    <property type="component" value="Unassembled WGS sequence"/>
</dbReference>
<feature type="transmembrane region" description="Helical" evidence="7">
    <location>
        <begin position="37"/>
        <end position="58"/>
    </location>
</feature>
<comment type="subcellular location">
    <subcellularLocation>
        <location evidence="1">Cell membrane</location>
        <topology evidence="1">Multi-pass membrane protein</topology>
    </subcellularLocation>
</comment>
<dbReference type="PANTHER" id="PTHR43394">
    <property type="entry name" value="ATP-DEPENDENT PERMEASE MDL1, MITOCHONDRIAL"/>
    <property type="match status" value="1"/>
</dbReference>
<evidence type="ECO:0000256" key="5">
    <source>
        <dbReference type="ARBA" id="ARBA00022989"/>
    </source>
</evidence>
<keyword evidence="6 7" id="KW-0472">Membrane</keyword>
<feature type="transmembrane region" description="Helical" evidence="7">
    <location>
        <begin position="177"/>
        <end position="199"/>
    </location>
</feature>
<dbReference type="RefSeq" id="WP_263735126.1">
    <property type="nucleotide sequence ID" value="NZ_JAOWKY010000003.1"/>
</dbReference>
<keyword evidence="3" id="KW-0547">Nucleotide-binding</keyword>
<name>A0ABT2ZEB4_9RHOB</name>
<dbReference type="GO" id="GO:0005524">
    <property type="term" value="F:ATP binding"/>
    <property type="evidence" value="ECO:0007669"/>
    <property type="project" value="UniProtKB-KW"/>
</dbReference>
<feature type="domain" description="ABC transmembrane type-1" evidence="9">
    <location>
        <begin position="38"/>
        <end position="319"/>
    </location>
</feature>
<sequence length="597" mass="64427">MLVPVLEAAPNATSDYTSRRLFNRLWRAYLRPHRGSMALAVLLMIIEGSTLAFLSYALKPLFDRVFVGGEIGAIWIIGSFILSLFLIRAATSVASRALLTSVAQRTAAALQVDLLRHILTLEGGFFQTNSPGQLIERVQGDTAAVQGVWTLLITGFGRDAVALVALAIVAIMVDPVWALVAVVGTPLLILPAVAAQRYIRRKVQHLRHQSERRATRLDEIFHGITAIKLNRIEGYQLDRFTQIISSIVSAETKSAASRAAIPALIDVVTGIGFFAVIMFGGAEIASGERTVGDFMAFFSAMSLAFQPMRRLGDMAGQWQIALVSLRRIYGLFDRVPAVRSRGAASLPEPADTGLRLTDVRLSYGDHEVLRGVTFTAEAGKTTALVGPSGAGKSTIFNLLTRLVDPQSGTIELGGTDIQHFDLDRLRDQFSVVSQDSSLFDESIRENILLGHTGIDDAALSRALEAAHVAEFAQALPLGLDTPAGPRGSSLSGGQRQRVAIARAVLRDAPILLLDEATSALDATSERLVQDALDRLSAGRTTLVIAHRLATVRNADKIVVLEDGAVVEVGTHDTLLARDGLYASLCRLQFSDEPRRQA</sequence>
<evidence type="ECO:0000256" key="1">
    <source>
        <dbReference type="ARBA" id="ARBA00004651"/>
    </source>
</evidence>
<evidence type="ECO:0000256" key="6">
    <source>
        <dbReference type="ARBA" id="ARBA00023136"/>
    </source>
</evidence>
<dbReference type="Gene3D" id="3.40.50.300">
    <property type="entry name" value="P-loop containing nucleotide triphosphate hydrolases"/>
    <property type="match status" value="1"/>
</dbReference>
<dbReference type="InterPro" id="IPR011527">
    <property type="entry name" value="ABC1_TM_dom"/>
</dbReference>
<evidence type="ECO:0000256" key="3">
    <source>
        <dbReference type="ARBA" id="ARBA00022741"/>
    </source>
</evidence>
<dbReference type="PROSITE" id="PS50929">
    <property type="entry name" value="ABC_TM1F"/>
    <property type="match status" value="1"/>
</dbReference>
<dbReference type="InterPro" id="IPR036640">
    <property type="entry name" value="ABC1_TM_sf"/>
</dbReference>
<feature type="domain" description="ABC transporter" evidence="8">
    <location>
        <begin position="354"/>
        <end position="587"/>
    </location>
</feature>
<protein>
    <submittedName>
        <fullName evidence="10">ABC transporter ATP-binding protein/permease</fullName>
    </submittedName>
</protein>
<dbReference type="CDD" id="cd18552">
    <property type="entry name" value="ABC_6TM_MsbA_like"/>
    <property type="match status" value="1"/>
</dbReference>
<accession>A0ABT2ZEB4</accession>
<dbReference type="Pfam" id="PF00664">
    <property type="entry name" value="ABC_membrane"/>
    <property type="match status" value="1"/>
</dbReference>
<dbReference type="EMBL" id="JAOWKY010000003">
    <property type="protein sequence ID" value="MCV2869469.1"/>
    <property type="molecule type" value="Genomic_DNA"/>
</dbReference>
<dbReference type="InterPro" id="IPR039421">
    <property type="entry name" value="Type_1_exporter"/>
</dbReference>
<dbReference type="SMART" id="SM00382">
    <property type="entry name" value="AAA"/>
    <property type="match status" value="1"/>
</dbReference>
<dbReference type="Gene3D" id="1.20.1560.10">
    <property type="entry name" value="ABC transporter type 1, transmembrane domain"/>
    <property type="match status" value="1"/>
</dbReference>
<evidence type="ECO:0000313" key="11">
    <source>
        <dbReference type="Proteomes" id="UP001652542"/>
    </source>
</evidence>
<dbReference type="InterPro" id="IPR017871">
    <property type="entry name" value="ABC_transporter-like_CS"/>
</dbReference>
<keyword evidence="11" id="KW-1185">Reference proteome</keyword>
<dbReference type="InterPro" id="IPR003593">
    <property type="entry name" value="AAA+_ATPase"/>
</dbReference>
<keyword evidence="5 7" id="KW-1133">Transmembrane helix</keyword>
<organism evidence="10 11">
    <name type="scientific">Albidovulum marisflavi</name>
    <dbReference type="NCBI Taxonomy" id="2984159"/>
    <lineage>
        <taxon>Bacteria</taxon>
        <taxon>Pseudomonadati</taxon>
        <taxon>Pseudomonadota</taxon>
        <taxon>Alphaproteobacteria</taxon>
        <taxon>Rhodobacterales</taxon>
        <taxon>Paracoccaceae</taxon>
        <taxon>Albidovulum</taxon>
    </lineage>
</organism>
<evidence type="ECO:0000313" key="10">
    <source>
        <dbReference type="EMBL" id="MCV2869469.1"/>
    </source>
</evidence>
<feature type="transmembrane region" description="Helical" evidence="7">
    <location>
        <begin position="259"/>
        <end position="279"/>
    </location>
</feature>
<dbReference type="Pfam" id="PF00005">
    <property type="entry name" value="ABC_tran"/>
    <property type="match status" value="1"/>
</dbReference>
<keyword evidence="2 7" id="KW-0812">Transmembrane</keyword>
<dbReference type="InterPro" id="IPR003439">
    <property type="entry name" value="ABC_transporter-like_ATP-bd"/>
</dbReference>
<proteinExistence type="predicted"/>
<comment type="caution">
    <text evidence="10">The sequence shown here is derived from an EMBL/GenBank/DDBJ whole genome shotgun (WGS) entry which is preliminary data.</text>
</comment>
<evidence type="ECO:0000256" key="7">
    <source>
        <dbReference type="SAM" id="Phobius"/>
    </source>
</evidence>
<dbReference type="PROSITE" id="PS00211">
    <property type="entry name" value="ABC_TRANSPORTER_1"/>
    <property type="match status" value="1"/>
</dbReference>
<evidence type="ECO:0000256" key="2">
    <source>
        <dbReference type="ARBA" id="ARBA00022692"/>
    </source>
</evidence>
<dbReference type="SUPFAM" id="SSF90123">
    <property type="entry name" value="ABC transporter transmembrane region"/>
    <property type="match status" value="1"/>
</dbReference>